<dbReference type="PROSITE" id="PS50893">
    <property type="entry name" value="ABC_TRANSPORTER_2"/>
    <property type="match status" value="1"/>
</dbReference>
<dbReference type="InterPro" id="IPR017871">
    <property type="entry name" value="ABC_transporter-like_CS"/>
</dbReference>
<accession>A0ABU7S5T0</accession>
<proteinExistence type="predicted"/>
<evidence type="ECO:0000313" key="7">
    <source>
        <dbReference type="Proteomes" id="UP001339911"/>
    </source>
</evidence>
<dbReference type="SUPFAM" id="SSF52540">
    <property type="entry name" value="P-loop containing nucleoside triphosphate hydrolases"/>
    <property type="match status" value="1"/>
</dbReference>
<dbReference type="SMART" id="SM00382">
    <property type="entry name" value="AAA"/>
    <property type="match status" value="1"/>
</dbReference>
<keyword evidence="1" id="KW-0813">Transport</keyword>
<dbReference type="Pfam" id="PF00005">
    <property type="entry name" value="ABC_tran"/>
    <property type="match status" value="1"/>
</dbReference>
<protein>
    <submittedName>
        <fullName evidence="6">ABC transporter ATP-binding protein</fullName>
    </submittedName>
</protein>
<organism evidence="6 7">
    <name type="scientific">Plantactinospora veratri</name>
    <dbReference type="NCBI Taxonomy" id="1436122"/>
    <lineage>
        <taxon>Bacteria</taxon>
        <taxon>Bacillati</taxon>
        <taxon>Actinomycetota</taxon>
        <taxon>Actinomycetes</taxon>
        <taxon>Micromonosporales</taxon>
        <taxon>Micromonosporaceae</taxon>
        <taxon>Plantactinospora</taxon>
    </lineage>
</organism>
<dbReference type="InterPro" id="IPR027417">
    <property type="entry name" value="P-loop_NTPase"/>
</dbReference>
<dbReference type="Proteomes" id="UP001339911">
    <property type="component" value="Unassembled WGS sequence"/>
</dbReference>
<evidence type="ECO:0000256" key="3">
    <source>
        <dbReference type="ARBA" id="ARBA00022840"/>
    </source>
</evidence>
<keyword evidence="7" id="KW-1185">Reference proteome</keyword>
<keyword evidence="3 6" id="KW-0067">ATP-binding</keyword>
<evidence type="ECO:0000313" key="6">
    <source>
        <dbReference type="EMBL" id="MEE6305298.1"/>
    </source>
</evidence>
<dbReference type="PANTHER" id="PTHR42794:SF1">
    <property type="entry name" value="HEMIN IMPORT ATP-BINDING PROTEIN HMUV"/>
    <property type="match status" value="1"/>
</dbReference>
<comment type="caution">
    <text evidence="6">The sequence shown here is derived from an EMBL/GenBank/DDBJ whole genome shotgun (WGS) entry which is preliminary data.</text>
</comment>
<dbReference type="GO" id="GO:0005524">
    <property type="term" value="F:ATP binding"/>
    <property type="evidence" value="ECO:0007669"/>
    <property type="project" value="UniProtKB-KW"/>
</dbReference>
<evidence type="ECO:0000256" key="4">
    <source>
        <dbReference type="ARBA" id="ARBA00022967"/>
    </source>
</evidence>
<dbReference type="PROSITE" id="PS00211">
    <property type="entry name" value="ABC_TRANSPORTER_1"/>
    <property type="match status" value="1"/>
</dbReference>
<reference evidence="6 7" key="1">
    <citation type="submission" date="2024-01" db="EMBL/GenBank/DDBJ databases">
        <title>Genome insights into Plantactinospora veratri sp. nov.</title>
        <authorList>
            <person name="Wang L."/>
        </authorList>
    </citation>
    <scope>NUCLEOTIDE SEQUENCE [LARGE SCALE GENOMIC DNA]</scope>
    <source>
        <strain evidence="6 7">NEAU-FHS4</strain>
    </source>
</reference>
<evidence type="ECO:0000256" key="1">
    <source>
        <dbReference type="ARBA" id="ARBA00022448"/>
    </source>
</evidence>
<gene>
    <name evidence="6" type="ORF">V1634_00420</name>
</gene>
<evidence type="ECO:0000259" key="5">
    <source>
        <dbReference type="PROSITE" id="PS50893"/>
    </source>
</evidence>
<dbReference type="Gene3D" id="3.40.50.300">
    <property type="entry name" value="P-loop containing nucleotide triphosphate hydrolases"/>
    <property type="match status" value="1"/>
</dbReference>
<dbReference type="PANTHER" id="PTHR42794">
    <property type="entry name" value="HEMIN IMPORT ATP-BINDING PROTEIN HMUV"/>
    <property type="match status" value="1"/>
</dbReference>
<evidence type="ECO:0000256" key="2">
    <source>
        <dbReference type="ARBA" id="ARBA00022741"/>
    </source>
</evidence>
<feature type="domain" description="ABC transporter" evidence="5">
    <location>
        <begin position="12"/>
        <end position="248"/>
    </location>
</feature>
<dbReference type="CDD" id="cd03214">
    <property type="entry name" value="ABC_Iron-Siderophores_B12_Hemin"/>
    <property type="match status" value="1"/>
</dbReference>
<dbReference type="InterPro" id="IPR003593">
    <property type="entry name" value="AAA+_ATPase"/>
</dbReference>
<dbReference type="RefSeq" id="WP_331205713.1">
    <property type="nucleotide sequence ID" value="NZ_JAZGQL010000001.1"/>
</dbReference>
<sequence length="270" mass="28211">MTAPIVPTGVAVEVIDLGVTLGGARILTGVSLSVRTGEWVTVIGPNGAGKSTLLRAVGGLLPGSTGSVSLFGTPIARLRRRDRARTVATVPQSPVVPAGMAVLDYVLLGRTPYVPPLGRESAADLAAAYDVLDRLDLTGFAARPLATLSGGERQRVFLARALAQGAPLLLLDEPTSALDIGHQQEVLELVDQLRADHGLTVLATMHDLSVAGEYADRMVLVAAGAVVADGPPREVLTDELLGTHYRARVRVIEGEHGPLVVPVRARRAAD</sequence>
<keyword evidence="2" id="KW-0547">Nucleotide-binding</keyword>
<name>A0ABU7S5T0_9ACTN</name>
<dbReference type="EMBL" id="JAZGQL010000001">
    <property type="protein sequence ID" value="MEE6305298.1"/>
    <property type="molecule type" value="Genomic_DNA"/>
</dbReference>
<dbReference type="InterPro" id="IPR003439">
    <property type="entry name" value="ABC_transporter-like_ATP-bd"/>
</dbReference>
<keyword evidence="4" id="KW-1278">Translocase</keyword>